<evidence type="ECO:0000313" key="5">
    <source>
        <dbReference type="Proteomes" id="UP000281170"/>
    </source>
</evidence>
<dbReference type="Proteomes" id="UP000054859">
    <property type="component" value="Unassembled WGS sequence"/>
</dbReference>
<dbReference type="STRING" id="45056.Lade_1549"/>
<keyword evidence="3" id="KW-0614">Plasmid</keyword>
<feature type="region of interest" description="Disordered" evidence="1">
    <location>
        <begin position="1094"/>
        <end position="1113"/>
    </location>
</feature>
<dbReference type="EMBL" id="LNKA01000010">
    <property type="protein sequence ID" value="KTC65026.1"/>
    <property type="molecule type" value="Genomic_DNA"/>
</dbReference>
<proteinExistence type="predicted"/>
<gene>
    <name evidence="2" type="ORF">Lade_1549</name>
    <name evidence="3" type="ORF">NCTC12735_01085</name>
</gene>
<dbReference type="Proteomes" id="UP000281170">
    <property type="component" value="Plasmid 13"/>
</dbReference>
<sequence length="1113" mass="126799">MPQFNLPTLSQQTSQAFIAKLAQHFETEPQSPVKADLLIDLQTVLPKEHFGQFVAFMEHQGHRSTDAPGAALEENRTYSSAELANILEKVEILRVAQDRHSKFYQLTGTAAHKLTEPQIELFITRHEQLSCVSSAAVFLGKLSKNPEIVRYGMALHSATQASVAAMAMIQAGALSWSGVNIVFAGLTGLLSCFQESEGNDEAIRAIMGALQLISEQIHCMHKEMRESFELVLQKMDHIEVNLIRGFLGLEKLSLETIRQLITLNQDSFSHGRNLARIHEVIQLEAGDLRCLISDQRLDSLREAIAAADLTSERFVRKEKFKDHEEAIVAKTQALASHQPILERKVNFSSFSHAGEINPFHFSRLPEVLAFLRENFISSLPKQLINPVVWLKAMDALLKLHCKFRQDSGEFYKLTDEHLHTLKRLTEMGINWLEILNTIVSENVFIKLAEQHRLTLNKLNEYVEMRRAQFEQETQAATGKPIAFQFAEKLHNIFIHQRIPVSTRDQRAGNFYNIRPYGKDYSQFFTHYEYYMPFAARFNNMSCGSPHCGSYTMNTHGLSKPKEAVDLYNSFVATQDGQRLAAYAHIARLYHLPSRIDLKIYGSNLRESDNWPHLRYMLHKSDFARITDIHSMQSLQFPLLPIPLVSNTAWSLSPYLFLLGLEQEMLGIGTLFYVYDYQSIGSGQHAYVISIILRMTNGQQFNIMNSNPIAVPSCPWFTYQEDVWNNWVGGHYPAGSLTYQQQGTQHDIGRAHWYHHAMYPNMADYPPRYAQMVWFNPNDTVIAEAVAFVRTRYQQLRKEFHALLLKEVNDTTSELSRLVTEAHGQTTLLNEIYSWFLYGCDEAGQLPKQLLAPSQILPFTPEIFERLLLRPVYNDQDYVVNDLMLRQQWVTTIGGMNQRLITILNSMQDKFGKRIVAANEFMSSIAADHLCTSEEFERTNTDDILYELGKKAGMDQIDQAIFAMTREMPDAESWLKGATVAVQDRKFATEITSSADFQRGVEAGLILQHGKYTRLFVSGVEQIITDETIPAEWRVRISRNVFEVKKMFEKSEVHQRVLGLQECRGLTTAPADSEQPVFPATRQAGLLRFGQFSPSAATAETSSNSHKFRNTPAT</sequence>
<organism evidence="2 4">
    <name type="scientific">Legionella adelaidensis</name>
    <dbReference type="NCBI Taxonomy" id="45056"/>
    <lineage>
        <taxon>Bacteria</taxon>
        <taxon>Pseudomonadati</taxon>
        <taxon>Pseudomonadota</taxon>
        <taxon>Gammaproteobacteria</taxon>
        <taxon>Legionellales</taxon>
        <taxon>Legionellaceae</taxon>
        <taxon>Legionella</taxon>
    </lineage>
</organism>
<evidence type="ECO:0000313" key="3">
    <source>
        <dbReference type="EMBL" id="VEH85455.1"/>
    </source>
</evidence>
<evidence type="ECO:0000313" key="4">
    <source>
        <dbReference type="Proteomes" id="UP000054859"/>
    </source>
</evidence>
<keyword evidence="4" id="KW-1185">Reference proteome</keyword>
<accession>A0A0W0R1T3</accession>
<dbReference type="AlphaFoldDB" id="A0A0W0R1T3"/>
<dbReference type="PATRIC" id="fig|45056.6.peg.1599"/>
<dbReference type="KEGG" id="ladl:NCTC12735_01085"/>
<name>A0A0W0R1T3_9GAMM</name>
<evidence type="ECO:0000313" key="2">
    <source>
        <dbReference type="EMBL" id="KTC65026.1"/>
    </source>
</evidence>
<geneLocation type="plasmid" evidence="3 5">
    <name>13</name>
</geneLocation>
<dbReference type="RefSeq" id="WP_058462631.1">
    <property type="nucleotide sequence ID" value="NZ_CAAAHS010000009.1"/>
</dbReference>
<reference evidence="3 5" key="2">
    <citation type="submission" date="2018-12" db="EMBL/GenBank/DDBJ databases">
        <authorList>
            <consortium name="Pathogen Informatics"/>
        </authorList>
    </citation>
    <scope>NUCLEOTIDE SEQUENCE [LARGE SCALE GENOMIC DNA]</scope>
    <source>
        <strain evidence="3 5">NCTC12735</strain>
        <plasmid evidence="5">13</plasmid>
    </source>
</reference>
<evidence type="ECO:0000256" key="1">
    <source>
        <dbReference type="SAM" id="MobiDB-lite"/>
    </source>
</evidence>
<dbReference type="EMBL" id="LR134422">
    <property type="protein sequence ID" value="VEH85455.1"/>
    <property type="molecule type" value="Genomic_DNA"/>
</dbReference>
<reference evidence="2 4" key="1">
    <citation type="submission" date="2015-11" db="EMBL/GenBank/DDBJ databases">
        <title>Identification of large and diverse effector repertoires of 38 Legionella species.</title>
        <authorList>
            <person name="Burstein D."/>
            <person name="Amaro F."/>
            <person name="Zusman T."/>
            <person name="Lifshitz Z."/>
            <person name="Cohen O."/>
            <person name="Gilbert J.A."/>
            <person name="Pupko T."/>
            <person name="Shuman H.A."/>
            <person name="Segal G."/>
        </authorList>
    </citation>
    <scope>NUCLEOTIDE SEQUENCE [LARGE SCALE GENOMIC DNA]</scope>
    <source>
        <strain evidence="2 4">1762-AUS-E</strain>
    </source>
</reference>
<protein>
    <submittedName>
        <fullName evidence="2">Uncharacterized protein</fullName>
    </submittedName>
</protein>